<evidence type="ECO:0000313" key="2">
    <source>
        <dbReference type="EMBL" id="ACH96158.1"/>
    </source>
</evidence>
<dbReference type="OrthoDB" id="18225at10239"/>
<reference evidence="3" key="2">
    <citation type="journal article" date="2020" name="J. ISSAAS">
        <title>Complete genome sequence of Oryctes rhinoceros Nudivirus isolated from Coconut Rhinoceros Beetle in the Solomon Islands.</title>
        <authorList>
            <person name="Etebari K."/>
            <person name="Filipovic I."/>
            <person name="Rasic G."/>
            <person name="Devine G.J."/>
            <person name="Tsatsia H."/>
            <person name="Furlong M.J."/>
        </authorList>
    </citation>
    <scope>NUCLEOTIDE SEQUENCE</scope>
    <source>
        <strain evidence="3">Solomon Islands</strain>
    </source>
</reference>
<reference evidence="4" key="3">
    <citation type="submission" date="2020-03" db="EMBL/GenBank/DDBJ databases">
        <title>Whole genome sequence of Oryctes rhinoceros Nudivirus isolated in Riau Province, Indonesia.</title>
        <authorList>
            <person name="Kurnia Y.W."/>
            <person name="Tanjung Z.A."/>
            <person name="Utomo C."/>
            <person name="Naim M."/>
            <person name="Situmorang E.C."/>
            <person name="Liwang T."/>
        </authorList>
    </citation>
    <scope>NUCLEOTIDE SEQUENCE</scope>
    <source>
        <strain evidence="4">LiboV</strain>
    </source>
</reference>
<proteinExistence type="predicted"/>
<dbReference type="KEGG" id="vg:7047208"/>
<reference evidence="5" key="4">
    <citation type="submission" date="2021-08" db="EMBL/GenBank/DDBJ databases">
        <title>Whole genome sequence of Oryctes rhinoceros Nudivirus detected in Riau Province, Indonesia.</title>
        <authorList>
            <person name="Kurnia Y.W."/>
            <person name="Tanjung Z.A."/>
            <person name="Utomo C."/>
            <person name="Naim M."/>
            <person name="Situmorang E.C."/>
            <person name="Liwang T."/>
        </authorList>
    </citation>
    <scope>NUCLEOTIDE SEQUENCE</scope>
    <source>
        <strain evidence="5">LiboV</strain>
    </source>
</reference>
<evidence type="ECO:0000313" key="6">
    <source>
        <dbReference type="Proteomes" id="UP000011785"/>
    </source>
</evidence>
<evidence type="ECO:0000313" key="3">
    <source>
        <dbReference type="EMBL" id="QHG11267.1"/>
    </source>
</evidence>
<protein>
    <submittedName>
        <fullName evidence="3">Uncharacterized protein</fullName>
    </submittedName>
</protein>
<dbReference type="EMBL" id="MZ727584">
    <property type="protein sequence ID" value="UBO76449.1"/>
    <property type="molecule type" value="Genomic_DNA"/>
</dbReference>
<dbReference type="RefSeq" id="YP_002321339.1">
    <property type="nucleotide sequence ID" value="NC_011588.1"/>
</dbReference>
<name>A0A6B9QSE6_9VIRU</name>
<gene>
    <name evidence="3" type="ORF">SI_OrNV_gp028</name>
</gene>
<feature type="region of interest" description="Disordered" evidence="1">
    <location>
        <begin position="135"/>
        <end position="164"/>
    </location>
</feature>
<evidence type="ECO:0000313" key="5">
    <source>
        <dbReference type="EMBL" id="UBO76449.1"/>
    </source>
</evidence>
<reference evidence="2 6" key="1">
    <citation type="journal article" date="2008" name="J. Virol. Methods">
        <title>Sequencing of the large dsDNA genome of Oryctes rhinoceros nudivirus using multiple displacement amplification of nanogram amounts of virus DNA.</title>
        <authorList>
            <person name="Wang Y."/>
            <person name="Kleespies R.G."/>
            <person name="Ramle M.B."/>
            <person name="Jehle J.A."/>
        </authorList>
    </citation>
    <scope>NUCLEOTIDE SEQUENCE [LARGE SCALE GENOMIC DNA]</scope>
    <source>
        <strain evidence="6">Isolate Oryctes rhinoceros/Malaysia/Ma07/2007</strain>
        <strain evidence="2">Ma07</strain>
    </source>
</reference>
<dbReference type="EMBL" id="MT150137">
    <property type="protein sequence ID" value="QKE59502.1"/>
    <property type="molecule type" value="Genomic_DNA"/>
</dbReference>
<accession>A0A6B9QSE6</accession>
<accession>B7SV49</accession>
<dbReference type="Proteomes" id="UP000011785">
    <property type="component" value="Segment"/>
</dbReference>
<dbReference type="EMBL" id="MN623374">
    <property type="protein sequence ID" value="QHG11267.1"/>
    <property type="molecule type" value="Genomic_DNA"/>
</dbReference>
<dbReference type="EMBL" id="EU747721">
    <property type="protein sequence ID" value="ACH96158.1"/>
    <property type="molecule type" value="Genomic_DNA"/>
</dbReference>
<sequence>MNSSASLLAEQSIFAQLLIKKKKTEPTKFQKATENTPSIYKYFTSERPLTSIDSTDYSITNLPDTVAYIPKNSIFKNVILIRSSSPDFRHIPIAPSDWLDDPLKRVAVASDSDIKVKRFKPNSKQKKTKIFTTEYQTAEQLESSSESDTDDDNPINSSTGTDAEYNVDDSKFQYVNLNDISTYTGFDTEVVAAVVPIIATFATNATEQNMPWYEALTDKFNFPSEAYLSTHRNAITFAISIINHLRANIPTDNAEYFTNKNIRDIKSIIDKYIAQYRQ</sequence>
<organism evidence="3">
    <name type="scientific">Oryctes rhinoceros nudivirus</name>
    <dbReference type="NCBI Taxonomy" id="92521"/>
    <lineage>
        <taxon>Viruses</taxon>
        <taxon>Viruses incertae sedis</taxon>
        <taxon>Naldaviricetes</taxon>
        <taxon>Lefavirales</taxon>
        <taxon>Nudiviridae</taxon>
        <taxon>Alphanudivirus</taxon>
        <taxon>Alphanudivirus oryrhinocerotis</taxon>
    </lineage>
</organism>
<evidence type="ECO:0000256" key="1">
    <source>
        <dbReference type="SAM" id="MobiDB-lite"/>
    </source>
</evidence>
<keyword evidence="6" id="KW-1185">Reference proteome</keyword>
<evidence type="ECO:0000313" key="4">
    <source>
        <dbReference type="EMBL" id="QKE59502.1"/>
    </source>
</evidence>